<evidence type="ECO:0000256" key="2">
    <source>
        <dbReference type="ARBA" id="ARBA00022448"/>
    </source>
</evidence>
<dbReference type="GO" id="GO:0006826">
    <property type="term" value="P:iron ion transport"/>
    <property type="evidence" value="ECO:0007669"/>
    <property type="project" value="UniProtKB-KW"/>
</dbReference>
<keyword evidence="7" id="KW-0408">Iron</keyword>
<evidence type="ECO:0000256" key="14">
    <source>
        <dbReference type="RuleBase" id="RU003357"/>
    </source>
</evidence>
<keyword evidence="19" id="KW-1185">Reference proteome</keyword>
<sequence>MTKSIWLLSAGALAMSVPAYAQDNSSETSQTTVTEQSAAVQQDQDIDEANDIIVTAQGREQILQDVPLAVNVVDAEALQNSGATDIRALNQLAPSLLVSSTGSESNGSARIRGIGTVGDNPGLESSVAVFIDGVYRSRTGIGLNELGEIDRVEVLRGPQGTLFGRNASAGILNIVSKKPNLNAMEGYGEFTYGNYDLLRLGAGITGPIGESGLGYRLDGVWVQRDGYLKVNDPQGGTESRLNDRDRYFVRGQLSYEPSSDFEVRLIGDYSKRDESCCGAVYLETRETYDPTPGVAGDYAYRPTNRIVNILQALGETFPNSVNGNPYRQNPYNRVASVTPGRTYRNETEDYGLSGQIDWDAGFGTLTSITAYRGYKAGGAGDIDYGRADIAYRPADGNNFRKFETFSQELRLQGSAFEDRLDWLVGAYFANEDLHVADNTRFGEDYGAFAACRVVAGLNNPALVRVGRPGCVSTEQVPGFPINYRQALAGQIAGLAGGGATGLARAGTILSGLDRLGFVSDVGDIRANYYQDSTNYAFFTHNIFNITDQLSVTLGLRYTNENKKFRADFNNNNAACPAQQASLLPLLAQISADPTLTAANRAQLQQVVGGIVTLTCQGNSSTSLNGLDLSDEFDDGELTGTGILSFKPTEDLMTYASYSKGYKAGGYNLDRSALGTRPVGANPTLGIRDNGDVEDLRFAAEKVDAYEIGFKYGGRGFTLNVAGFWQEFKNFQLNTFNGSVFIVQNIGSCADDLGGGDRDASAATGACSGDKKAGVRSRGVEVEASLRPSRDLNVNLGYTYAQTKYRNNLTGAGTDPLDPFLFLLPGDNVSNAPEHVVTTSVSWTPEIGNSGLTGLVYVDSRMTSDYNTGSDLFPEKEQDGYAVVNARIGVRGPDERWAVELWAQNLLDEEYQQVAFNSPFQGANSRAQVAAFGAPGFATANQLFSTYLAEPRTYGLTVRGRF</sequence>
<dbReference type="GO" id="GO:0009279">
    <property type="term" value="C:cell outer membrane"/>
    <property type="evidence" value="ECO:0007669"/>
    <property type="project" value="UniProtKB-SubCell"/>
</dbReference>
<keyword evidence="5 12" id="KW-0812">Transmembrane</keyword>
<proteinExistence type="inferred from homology"/>
<keyword evidence="9 14" id="KW-0798">TonB box</keyword>
<evidence type="ECO:0000256" key="10">
    <source>
        <dbReference type="ARBA" id="ARBA00023136"/>
    </source>
</evidence>
<dbReference type="RefSeq" id="WP_200971257.1">
    <property type="nucleotide sequence ID" value="NZ_CP065592.1"/>
</dbReference>
<evidence type="ECO:0000256" key="3">
    <source>
        <dbReference type="ARBA" id="ARBA00022452"/>
    </source>
</evidence>
<evidence type="ECO:0000256" key="13">
    <source>
        <dbReference type="PROSITE-ProRule" id="PRU10144"/>
    </source>
</evidence>
<dbReference type="PANTHER" id="PTHR32552:SF81">
    <property type="entry name" value="TONB-DEPENDENT OUTER MEMBRANE RECEPTOR"/>
    <property type="match status" value="1"/>
</dbReference>
<feature type="signal peptide" evidence="15">
    <location>
        <begin position="1"/>
        <end position="21"/>
    </location>
</feature>
<keyword evidence="6 15" id="KW-0732">Signal</keyword>
<dbReference type="InterPro" id="IPR039426">
    <property type="entry name" value="TonB-dep_rcpt-like"/>
</dbReference>
<evidence type="ECO:0000256" key="7">
    <source>
        <dbReference type="ARBA" id="ARBA00023004"/>
    </source>
</evidence>
<dbReference type="PROSITE" id="PS01156">
    <property type="entry name" value="TONB_DEPENDENT_REC_2"/>
    <property type="match status" value="1"/>
</dbReference>
<dbReference type="InterPro" id="IPR000531">
    <property type="entry name" value="Beta-barrel_TonB"/>
</dbReference>
<dbReference type="InterPro" id="IPR036942">
    <property type="entry name" value="Beta-barrel_TonB_sf"/>
</dbReference>
<keyword evidence="3 12" id="KW-1134">Transmembrane beta strand</keyword>
<dbReference type="Pfam" id="PF00593">
    <property type="entry name" value="TonB_dep_Rec_b-barrel"/>
    <property type="match status" value="1"/>
</dbReference>
<evidence type="ECO:0000259" key="17">
    <source>
        <dbReference type="Pfam" id="PF07715"/>
    </source>
</evidence>
<dbReference type="PANTHER" id="PTHR32552">
    <property type="entry name" value="FERRICHROME IRON RECEPTOR-RELATED"/>
    <property type="match status" value="1"/>
</dbReference>
<keyword evidence="2 12" id="KW-0813">Transport</keyword>
<dbReference type="EMBL" id="CP065592">
    <property type="protein sequence ID" value="QPQ54666.1"/>
    <property type="molecule type" value="Genomic_DNA"/>
</dbReference>
<evidence type="ECO:0000256" key="4">
    <source>
        <dbReference type="ARBA" id="ARBA00022496"/>
    </source>
</evidence>
<evidence type="ECO:0000313" key="19">
    <source>
        <dbReference type="Proteomes" id="UP000594873"/>
    </source>
</evidence>
<feature type="domain" description="TonB-dependent receptor plug" evidence="17">
    <location>
        <begin position="63"/>
        <end position="171"/>
    </location>
</feature>
<dbReference type="PROSITE" id="PS52016">
    <property type="entry name" value="TONB_DEPENDENT_REC_3"/>
    <property type="match status" value="1"/>
</dbReference>
<keyword evidence="8" id="KW-0406">Ion transport</keyword>
<evidence type="ECO:0000256" key="1">
    <source>
        <dbReference type="ARBA" id="ARBA00004571"/>
    </source>
</evidence>
<evidence type="ECO:0000256" key="8">
    <source>
        <dbReference type="ARBA" id="ARBA00023065"/>
    </source>
</evidence>
<feature type="short sequence motif" description="TonB C-terminal box" evidence="13">
    <location>
        <begin position="944"/>
        <end position="961"/>
    </location>
</feature>
<keyword evidence="4" id="KW-0410">Iron transport</keyword>
<accession>A0A7T2GIW3</accession>
<comment type="subcellular location">
    <subcellularLocation>
        <location evidence="1 12">Cell outer membrane</location>
        <topology evidence="1 12">Multi-pass membrane protein</topology>
    </subcellularLocation>
</comment>
<dbReference type="Gene3D" id="2.40.170.20">
    <property type="entry name" value="TonB-dependent receptor, beta-barrel domain"/>
    <property type="match status" value="2"/>
</dbReference>
<reference evidence="18 19" key="1">
    <citation type="submission" date="2020-11" db="EMBL/GenBank/DDBJ databases">
        <title>Genome seq and assembly of Sphingosinicella sp.</title>
        <authorList>
            <person name="Chhetri G."/>
        </authorList>
    </citation>
    <scope>NUCLEOTIDE SEQUENCE [LARGE SCALE GENOMIC DNA]</scope>
    <source>
        <strain evidence="18 19">UDD2</strain>
    </source>
</reference>
<evidence type="ECO:0000259" key="16">
    <source>
        <dbReference type="Pfam" id="PF00593"/>
    </source>
</evidence>
<keyword evidence="11 12" id="KW-0998">Cell outer membrane</keyword>
<evidence type="ECO:0000313" key="18">
    <source>
        <dbReference type="EMBL" id="QPQ54666.1"/>
    </source>
</evidence>
<feature type="chain" id="PRO_5032451301" evidence="15">
    <location>
        <begin position="22"/>
        <end position="961"/>
    </location>
</feature>
<evidence type="ECO:0000256" key="9">
    <source>
        <dbReference type="ARBA" id="ARBA00023077"/>
    </source>
</evidence>
<feature type="domain" description="TonB-dependent receptor-like beta-barrel" evidence="16">
    <location>
        <begin position="360"/>
        <end position="905"/>
    </location>
</feature>
<evidence type="ECO:0000256" key="15">
    <source>
        <dbReference type="SAM" id="SignalP"/>
    </source>
</evidence>
<dbReference type="InterPro" id="IPR010917">
    <property type="entry name" value="TonB_rcpt_CS"/>
</dbReference>
<dbReference type="Pfam" id="PF07715">
    <property type="entry name" value="Plug"/>
    <property type="match status" value="1"/>
</dbReference>
<evidence type="ECO:0000256" key="11">
    <source>
        <dbReference type="ARBA" id="ARBA00023237"/>
    </source>
</evidence>
<dbReference type="AlphaFoldDB" id="A0A7T2GIW3"/>
<dbReference type="Proteomes" id="UP000594873">
    <property type="component" value="Chromosome"/>
</dbReference>
<evidence type="ECO:0000256" key="12">
    <source>
        <dbReference type="PROSITE-ProRule" id="PRU01360"/>
    </source>
</evidence>
<dbReference type="KEGG" id="sflv:IC614_10070"/>
<dbReference type="InterPro" id="IPR012910">
    <property type="entry name" value="Plug_dom"/>
</dbReference>
<evidence type="ECO:0000256" key="5">
    <source>
        <dbReference type="ARBA" id="ARBA00022692"/>
    </source>
</evidence>
<protein>
    <submittedName>
        <fullName evidence="18">TonB-dependent receptor</fullName>
    </submittedName>
</protein>
<evidence type="ECO:0000256" key="6">
    <source>
        <dbReference type="ARBA" id="ARBA00022729"/>
    </source>
</evidence>
<keyword evidence="10 12" id="KW-0472">Membrane</keyword>
<gene>
    <name evidence="18" type="ORF">IC614_10070</name>
</gene>
<name>A0A7T2GIW3_9SPHN</name>
<comment type="similarity">
    <text evidence="12 14">Belongs to the TonB-dependent receptor family.</text>
</comment>
<dbReference type="SUPFAM" id="SSF56935">
    <property type="entry name" value="Porins"/>
    <property type="match status" value="1"/>
</dbReference>
<organism evidence="18 19">
    <name type="scientific">Allosphingosinicella flava</name>
    <dbReference type="NCBI Taxonomy" id="2771430"/>
    <lineage>
        <taxon>Bacteria</taxon>
        <taxon>Pseudomonadati</taxon>
        <taxon>Pseudomonadota</taxon>
        <taxon>Alphaproteobacteria</taxon>
        <taxon>Sphingomonadales</taxon>
        <taxon>Sphingomonadaceae</taxon>
        <taxon>Allosphingosinicella</taxon>
    </lineage>
</organism>
<keyword evidence="18" id="KW-0675">Receptor</keyword>